<gene>
    <name evidence="11 12" type="primary">areg</name>
</gene>
<evidence type="ECO:0000313" key="10">
    <source>
        <dbReference type="Proteomes" id="UP000000437"/>
    </source>
</evidence>
<dbReference type="InterPro" id="IPR000742">
    <property type="entry name" value="EGF"/>
</dbReference>
<dbReference type="PROSITE" id="PS50026">
    <property type="entry name" value="EGF_3"/>
    <property type="match status" value="1"/>
</dbReference>
<dbReference type="PANTHER" id="PTHR10740">
    <property type="entry name" value="TRANSFORMING GROWTH FACTOR ALPHA"/>
    <property type="match status" value="1"/>
</dbReference>
<evidence type="ECO:0000256" key="9">
    <source>
        <dbReference type="PROSITE-ProRule" id="PRU00076"/>
    </source>
</evidence>
<dbReference type="PANTHER" id="PTHR10740:SF16">
    <property type="entry name" value="AMPHIREGULIN"/>
    <property type="match status" value="1"/>
</dbReference>
<keyword evidence="4" id="KW-0732">Signal</keyword>
<keyword evidence="7" id="KW-0472">Membrane</keyword>
<dbReference type="CTD" id="374"/>
<evidence type="ECO:0000256" key="6">
    <source>
        <dbReference type="ARBA" id="ARBA00023030"/>
    </source>
</evidence>
<dbReference type="Gene3D" id="2.10.25.10">
    <property type="entry name" value="Laminin"/>
    <property type="match status" value="1"/>
</dbReference>
<reference evidence="11" key="1">
    <citation type="submission" date="2025-08" db="UniProtKB">
        <authorList>
            <consortium name="RefSeq"/>
        </authorList>
    </citation>
    <scope>IDENTIFICATION</scope>
    <source>
        <strain evidence="11">Tuebingen</strain>
        <tissue evidence="11">Fibroblasts and whole tissue</tissue>
    </source>
</reference>
<dbReference type="GO" id="GO:0016020">
    <property type="term" value="C:membrane"/>
    <property type="evidence" value="ECO:0007669"/>
    <property type="project" value="UniProtKB-SubCell"/>
</dbReference>
<proteinExistence type="predicted"/>
<keyword evidence="2 9" id="KW-0245">EGF-like domain</keyword>
<dbReference type="PROSITE" id="PS00022">
    <property type="entry name" value="EGF_1"/>
    <property type="match status" value="1"/>
</dbReference>
<evidence type="ECO:0000313" key="11">
    <source>
        <dbReference type="RefSeq" id="XP_009299440.3"/>
    </source>
</evidence>
<dbReference type="RefSeq" id="XP_009299440.3">
    <property type="nucleotide sequence ID" value="XM_009301165.5"/>
</dbReference>
<accession>A0A8M3AS34</accession>
<evidence type="ECO:0000256" key="7">
    <source>
        <dbReference type="ARBA" id="ARBA00023136"/>
    </source>
</evidence>
<dbReference type="AGR" id="ZFIN:ZDB-GENE-141216-239"/>
<evidence type="ECO:0000256" key="3">
    <source>
        <dbReference type="ARBA" id="ARBA00022692"/>
    </source>
</evidence>
<protein>
    <submittedName>
        <fullName evidence="11">Uncharacterized protein areg isoform X1</fullName>
    </submittedName>
</protein>
<dbReference type="ZFIN" id="ZDB-GENE-141216-239">
    <property type="gene designation" value="areg"/>
</dbReference>
<dbReference type="SUPFAM" id="SSF57196">
    <property type="entry name" value="EGF/Laminin"/>
    <property type="match status" value="1"/>
</dbReference>
<keyword evidence="5" id="KW-1133">Transmembrane helix</keyword>
<evidence type="ECO:0000256" key="2">
    <source>
        <dbReference type="ARBA" id="ARBA00022536"/>
    </source>
</evidence>
<evidence type="ECO:0000256" key="1">
    <source>
        <dbReference type="ARBA" id="ARBA00004167"/>
    </source>
</evidence>
<evidence type="ECO:0000256" key="4">
    <source>
        <dbReference type="ARBA" id="ARBA00022729"/>
    </source>
</evidence>
<keyword evidence="10" id="KW-1185">Reference proteome</keyword>
<dbReference type="Proteomes" id="UP000000437">
    <property type="component" value="Chromosome 5"/>
</dbReference>
<dbReference type="GO" id="GO:0008083">
    <property type="term" value="F:growth factor activity"/>
    <property type="evidence" value="ECO:0007669"/>
    <property type="project" value="UniProtKB-KW"/>
</dbReference>
<comment type="subcellular location">
    <subcellularLocation>
        <location evidence="1">Membrane</location>
        <topology evidence="1">Single-pass membrane protein</topology>
    </subcellularLocation>
</comment>
<dbReference type="AlphaFoldDB" id="A0A8M3AS34"/>
<dbReference type="FunFam" id="2.10.25.10:FF:000158">
    <property type="entry name" value="proheparin-binding EGF-like growth factor"/>
    <property type="match status" value="1"/>
</dbReference>
<organism evidence="10 11">
    <name type="scientific">Danio rerio</name>
    <name type="common">Zebrafish</name>
    <name type="synonym">Brachydanio rerio</name>
    <dbReference type="NCBI Taxonomy" id="7955"/>
    <lineage>
        <taxon>Eukaryota</taxon>
        <taxon>Metazoa</taxon>
        <taxon>Chordata</taxon>
        <taxon>Craniata</taxon>
        <taxon>Vertebrata</taxon>
        <taxon>Euteleostomi</taxon>
        <taxon>Actinopterygii</taxon>
        <taxon>Neopterygii</taxon>
        <taxon>Teleostei</taxon>
        <taxon>Ostariophysi</taxon>
        <taxon>Cypriniformes</taxon>
        <taxon>Danionidae</taxon>
        <taxon>Danioninae</taxon>
        <taxon>Danio</taxon>
    </lineage>
</organism>
<evidence type="ECO:0000256" key="5">
    <source>
        <dbReference type="ARBA" id="ARBA00022989"/>
    </source>
</evidence>
<keyword evidence="6" id="KW-0339">Growth factor</keyword>
<evidence type="ECO:0000313" key="12">
    <source>
        <dbReference type="ZFIN" id="ZDB-GENE-141216-239"/>
    </source>
</evidence>
<dbReference type="KEGG" id="dre:101884611"/>
<comment type="caution">
    <text evidence="9">Lacks conserved residue(s) required for the propagation of feature annotation.</text>
</comment>
<dbReference type="PROSITE" id="PS01186">
    <property type="entry name" value="EGF_2"/>
    <property type="match status" value="1"/>
</dbReference>
<evidence type="ECO:0000256" key="8">
    <source>
        <dbReference type="ARBA" id="ARBA00023157"/>
    </source>
</evidence>
<name>A0A8M3AS34_DANRE</name>
<keyword evidence="3" id="KW-0812">Transmembrane</keyword>
<keyword evidence="8 9" id="KW-1015">Disulfide bond</keyword>
<sequence length="223" mass="24696">MNPQRLSSLLLCVVFTISTAATHTSVLDHVTVMSSSGEGLQSAVGEDLESDDDQDPSGMFIEPPFFKVTQASKGDEQNHKRSGRKKNKGRKRNKNITPVQPNHTSSHRSRSTTADPCLTSHVDYCIHGHCTYLHGLSEPVCVCRRGYDGERCGIQLLETSRDESSSETTHAALVIMAVVLSVISCLAILIMVCVHYRTHHRFQAAFLSSSNEREKLEKKNIMV</sequence>